<evidence type="ECO:0000313" key="2">
    <source>
        <dbReference type="Proteomes" id="UP000431269"/>
    </source>
</evidence>
<dbReference type="Proteomes" id="UP000431269">
    <property type="component" value="Chromosome"/>
</dbReference>
<sequence>MNDSLSKEEAYEAMFRFLEAYWERGGKTSDDIAILLGSMSLLRRGRPLDMALWSDWLEAIDKGVGEGAEG</sequence>
<evidence type="ECO:0000313" key="1">
    <source>
        <dbReference type="EMBL" id="QGZ94000.1"/>
    </source>
</evidence>
<dbReference type="RefSeq" id="WP_158764974.1">
    <property type="nucleotide sequence ID" value="NZ_CP047045.1"/>
</dbReference>
<name>A0A6I6MGY2_9CAUL</name>
<accession>A0A6I6MGY2</accession>
<keyword evidence="2" id="KW-1185">Reference proteome</keyword>
<dbReference type="AlphaFoldDB" id="A0A6I6MGY2"/>
<dbReference type="KEGG" id="tsv:DSM104635_00816"/>
<proteinExistence type="predicted"/>
<protein>
    <submittedName>
        <fullName evidence="1">Uncharacterized protein</fullName>
    </submittedName>
</protein>
<gene>
    <name evidence="1" type="ORF">DSM104635_00816</name>
</gene>
<dbReference type="EMBL" id="CP047045">
    <property type="protein sequence ID" value="QGZ94000.1"/>
    <property type="molecule type" value="Genomic_DNA"/>
</dbReference>
<organism evidence="1 2">
    <name type="scientific">Terricaulis silvestris</name>
    <dbReference type="NCBI Taxonomy" id="2686094"/>
    <lineage>
        <taxon>Bacteria</taxon>
        <taxon>Pseudomonadati</taxon>
        <taxon>Pseudomonadota</taxon>
        <taxon>Alphaproteobacteria</taxon>
        <taxon>Caulobacterales</taxon>
        <taxon>Caulobacteraceae</taxon>
        <taxon>Terricaulis</taxon>
    </lineage>
</organism>
<reference evidence="2" key="1">
    <citation type="submission" date="2019-12" db="EMBL/GenBank/DDBJ databases">
        <title>Complete genome of Terracaulis silvestris 0127_4.</title>
        <authorList>
            <person name="Vieira S."/>
            <person name="Riedel T."/>
            <person name="Sproer C."/>
            <person name="Pascual J."/>
            <person name="Boedeker C."/>
            <person name="Overmann J."/>
        </authorList>
    </citation>
    <scope>NUCLEOTIDE SEQUENCE [LARGE SCALE GENOMIC DNA]</scope>
    <source>
        <strain evidence="2">0127_4</strain>
    </source>
</reference>